<dbReference type="AlphaFoldDB" id="A0A846TYS9"/>
<keyword evidence="2" id="KW-1185">Reference proteome</keyword>
<sequence>MPALDVLRGIAILGTLLTNIWIFSAPRSVGGGLPTDIIPDAAQNGFAGSS</sequence>
<protein>
    <submittedName>
        <fullName evidence="1">Uncharacterized protein</fullName>
    </submittedName>
</protein>
<accession>A0A846TYS9</accession>
<comment type="caution">
    <text evidence="1">The sequence shown here is derived from an EMBL/GenBank/DDBJ whole genome shotgun (WGS) entry which is preliminary data.</text>
</comment>
<reference evidence="1 2" key="1">
    <citation type="submission" date="2020-02" db="EMBL/GenBank/DDBJ databases">
        <authorList>
            <person name="Sun Q."/>
        </authorList>
    </citation>
    <scope>NUCLEOTIDE SEQUENCE [LARGE SCALE GENOMIC DNA]</scope>
    <source>
        <strain evidence="1 2">YIM 13062</strain>
    </source>
</reference>
<dbReference type="RefSeq" id="WP_157980601.1">
    <property type="nucleotide sequence ID" value="NZ_JAAVUN010000051.1"/>
</dbReference>
<gene>
    <name evidence="1" type="ORF">GTW58_12655</name>
</gene>
<proteinExistence type="predicted"/>
<evidence type="ECO:0000313" key="1">
    <source>
        <dbReference type="EMBL" id="NKE10754.1"/>
    </source>
</evidence>
<name>A0A846TYS9_9MICC</name>
<dbReference type="EMBL" id="JAAVUN010000051">
    <property type="protein sequence ID" value="NKE10754.1"/>
    <property type="molecule type" value="Genomic_DNA"/>
</dbReference>
<organism evidence="1 2">
    <name type="scientific">Kocuria subflava</name>
    <dbReference type="NCBI Taxonomy" id="1736139"/>
    <lineage>
        <taxon>Bacteria</taxon>
        <taxon>Bacillati</taxon>
        <taxon>Actinomycetota</taxon>
        <taxon>Actinomycetes</taxon>
        <taxon>Micrococcales</taxon>
        <taxon>Micrococcaceae</taxon>
        <taxon>Kocuria</taxon>
    </lineage>
</organism>
<dbReference type="Proteomes" id="UP000521379">
    <property type="component" value="Unassembled WGS sequence"/>
</dbReference>
<evidence type="ECO:0000313" key="2">
    <source>
        <dbReference type="Proteomes" id="UP000521379"/>
    </source>
</evidence>